<dbReference type="AlphaFoldDB" id="A0A2K8NXR8"/>
<gene>
    <name evidence="2" type="ORF">ESOMN_v1c02350</name>
</gene>
<protein>
    <submittedName>
        <fullName evidence="2">Uncharacterized protein</fullName>
    </submittedName>
</protein>
<dbReference type="RefSeq" id="WP_024863695.1">
    <property type="nucleotide sequence ID" value="NZ_CP024965.1"/>
</dbReference>
<feature type="transmembrane region" description="Helical" evidence="1">
    <location>
        <begin position="433"/>
        <end position="452"/>
    </location>
</feature>
<feature type="transmembrane region" description="Helical" evidence="1">
    <location>
        <begin position="152"/>
        <end position="171"/>
    </location>
</feature>
<evidence type="ECO:0000313" key="2">
    <source>
        <dbReference type="EMBL" id="ATZ18619.1"/>
    </source>
</evidence>
<feature type="transmembrane region" description="Helical" evidence="1">
    <location>
        <begin position="251"/>
        <end position="272"/>
    </location>
</feature>
<feature type="transmembrane region" description="Helical" evidence="1">
    <location>
        <begin position="101"/>
        <end position="121"/>
    </location>
</feature>
<dbReference type="Proteomes" id="UP000232230">
    <property type="component" value="Chromosome"/>
</dbReference>
<feature type="transmembrane region" description="Helical" evidence="1">
    <location>
        <begin position="284"/>
        <end position="302"/>
    </location>
</feature>
<feature type="transmembrane region" description="Helical" evidence="1">
    <location>
        <begin position="400"/>
        <end position="421"/>
    </location>
</feature>
<proteinExistence type="predicted"/>
<name>A0A2K8NXR8_9MOLU</name>
<feature type="transmembrane region" description="Helical" evidence="1">
    <location>
        <begin position="192"/>
        <end position="213"/>
    </location>
</feature>
<keyword evidence="1" id="KW-0812">Transmembrane</keyword>
<accession>A0A2K8NXR8</accession>
<sequence length="466" mass="55073">MKKRFSWKYISNILFSNRDLDRVFFMLGLFLFVLSTTFYVTDWYLIVDAISENEKYVHNWFVVKGIIAFSVVSVYLGINGGFWLFIAFAPHYRIVHRKNDLKIAAMLSLNILGLLLIQYIVDNYEDPEETFSSLIMTNDAYFNKKNKLQQNWFMFFSVLTIILVPPMWFSTLLNISESKHAYLEESEIRARLAVNCFSMFSIIPPFSIVFLKISMSKPMLLSWLSEYDEDMRIKGKGSDIWHVSLNYLTWSMYWIILSGLTGTTIFLAIVLGNPGFVSKLNTKLIYILYIVLLVMMFFTLFQKYYLDFNREYPIWMSILEVITFNPILIIVSFIFVFKTNRIKNTGLKIYIKKNMDKRMVLPIAFNLIVIIITALIHYFGPILNRSELWFNYVEYDPVDILIIVLFFLSIYWFILNITKTFSYVNYLANLKTWNLIDSFSLNFIGLLINAVAQKFKFKLNEEMLWI</sequence>
<feature type="transmembrane region" description="Helical" evidence="1">
    <location>
        <begin position="66"/>
        <end position="89"/>
    </location>
</feature>
<dbReference type="EMBL" id="CP024965">
    <property type="protein sequence ID" value="ATZ18619.1"/>
    <property type="molecule type" value="Genomic_DNA"/>
</dbReference>
<evidence type="ECO:0000313" key="3">
    <source>
        <dbReference type="Proteomes" id="UP000232230"/>
    </source>
</evidence>
<organism evidence="2 3">
    <name type="scientific">Williamsoniiplasma somnilux</name>
    <dbReference type="NCBI Taxonomy" id="215578"/>
    <lineage>
        <taxon>Bacteria</taxon>
        <taxon>Bacillati</taxon>
        <taxon>Mycoplasmatota</taxon>
        <taxon>Mollicutes</taxon>
        <taxon>Entomoplasmatales</taxon>
        <taxon>Williamsoniiplasma</taxon>
    </lineage>
</organism>
<reference evidence="2 3" key="1">
    <citation type="submission" date="2017-11" db="EMBL/GenBank/DDBJ databases">
        <title>Genome sequence of Entomoplasma somnilux PYAN-1 (ATCC 49194).</title>
        <authorList>
            <person name="Lo W.-S."/>
            <person name="Gasparich G.E."/>
            <person name="Kuo C.-H."/>
        </authorList>
    </citation>
    <scope>NUCLEOTIDE SEQUENCE [LARGE SCALE GENOMIC DNA]</scope>
    <source>
        <strain evidence="2 3">PYAN-1</strain>
    </source>
</reference>
<dbReference type="KEGG" id="esx:ESOMN_v1c02350"/>
<feature type="transmembrane region" description="Helical" evidence="1">
    <location>
        <begin position="358"/>
        <end position="380"/>
    </location>
</feature>
<keyword evidence="3" id="KW-1185">Reference proteome</keyword>
<keyword evidence="1" id="KW-0472">Membrane</keyword>
<feature type="transmembrane region" description="Helical" evidence="1">
    <location>
        <begin position="314"/>
        <end position="337"/>
    </location>
</feature>
<feature type="transmembrane region" description="Helical" evidence="1">
    <location>
        <begin position="23"/>
        <end position="46"/>
    </location>
</feature>
<keyword evidence="1" id="KW-1133">Transmembrane helix</keyword>
<evidence type="ECO:0000256" key="1">
    <source>
        <dbReference type="SAM" id="Phobius"/>
    </source>
</evidence>